<feature type="transmembrane region" description="Helical" evidence="1">
    <location>
        <begin position="12"/>
        <end position="32"/>
    </location>
</feature>
<evidence type="ECO:0000313" key="2">
    <source>
        <dbReference type="EMBL" id="MFC2991886.1"/>
    </source>
</evidence>
<dbReference type="Proteomes" id="UP001595386">
    <property type="component" value="Unassembled WGS sequence"/>
</dbReference>
<proteinExistence type="predicted"/>
<evidence type="ECO:0000256" key="1">
    <source>
        <dbReference type="SAM" id="Phobius"/>
    </source>
</evidence>
<name>A0ABV7B4M8_9GAMM</name>
<gene>
    <name evidence="2" type="ORF">ACFODV_07550</name>
</gene>
<keyword evidence="1" id="KW-1133">Transmembrane helix</keyword>
<comment type="caution">
    <text evidence="2">The sequence shown here is derived from an EMBL/GenBank/DDBJ whole genome shotgun (WGS) entry which is preliminary data.</text>
</comment>
<keyword evidence="1" id="KW-0472">Membrane</keyword>
<reference evidence="3" key="1">
    <citation type="journal article" date="2019" name="Int. J. Syst. Evol. Microbiol.">
        <title>The Global Catalogue of Microorganisms (GCM) 10K type strain sequencing project: providing services to taxonomists for standard genome sequencing and annotation.</title>
        <authorList>
            <consortium name="The Broad Institute Genomics Platform"/>
            <consortium name="The Broad Institute Genome Sequencing Center for Infectious Disease"/>
            <person name="Wu L."/>
            <person name="Ma J."/>
        </authorList>
    </citation>
    <scope>NUCLEOTIDE SEQUENCE [LARGE SCALE GENOMIC DNA]</scope>
    <source>
        <strain evidence="3">KCTC 52660</strain>
    </source>
</reference>
<evidence type="ECO:0000313" key="3">
    <source>
        <dbReference type="Proteomes" id="UP001595386"/>
    </source>
</evidence>
<keyword evidence="3" id="KW-1185">Reference proteome</keyword>
<organism evidence="2 3">
    <name type="scientific">Halomonas tibetensis</name>
    <dbReference type="NCBI Taxonomy" id="2259590"/>
    <lineage>
        <taxon>Bacteria</taxon>
        <taxon>Pseudomonadati</taxon>
        <taxon>Pseudomonadota</taxon>
        <taxon>Gammaproteobacteria</taxon>
        <taxon>Oceanospirillales</taxon>
        <taxon>Halomonadaceae</taxon>
        <taxon>Halomonas</taxon>
    </lineage>
</organism>
<accession>A0ABV7B4M8</accession>
<dbReference type="RefSeq" id="WP_379757050.1">
    <property type="nucleotide sequence ID" value="NZ_JBHRSQ010000009.1"/>
</dbReference>
<protein>
    <submittedName>
        <fullName evidence="2">Uncharacterized protein</fullName>
    </submittedName>
</protein>
<sequence length="78" mass="8509">MSNAGISHHRPAIAVALGLLVTLAVITPLAWLINTRDWGILVMFVVPFAVWGLIRLGRRLADWAEVGPPPSSGREDLR</sequence>
<dbReference type="EMBL" id="JBHRSQ010000009">
    <property type="protein sequence ID" value="MFC2991886.1"/>
    <property type="molecule type" value="Genomic_DNA"/>
</dbReference>
<keyword evidence="1" id="KW-0812">Transmembrane</keyword>
<feature type="transmembrane region" description="Helical" evidence="1">
    <location>
        <begin position="38"/>
        <end position="54"/>
    </location>
</feature>